<feature type="transmembrane region" description="Helical" evidence="2">
    <location>
        <begin position="125"/>
        <end position="143"/>
    </location>
</feature>
<gene>
    <name evidence="3" type="ORF">GCM10023195_49670</name>
</gene>
<evidence type="ECO:0000313" key="4">
    <source>
        <dbReference type="Proteomes" id="UP001500212"/>
    </source>
</evidence>
<feature type="transmembrane region" description="Helical" evidence="2">
    <location>
        <begin position="260"/>
        <end position="278"/>
    </location>
</feature>
<feature type="transmembrane region" description="Helical" evidence="2">
    <location>
        <begin position="150"/>
        <end position="167"/>
    </location>
</feature>
<evidence type="ECO:0000256" key="2">
    <source>
        <dbReference type="SAM" id="Phobius"/>
    </source>
</evidence>
<evidence type="ECO:0000256" key="1">
    <source>
        <dbReference type="SAM" id="MobiDB-lite"/>
    </source>
</evidence>
<dbReference type="Pfam" id="PF11361">
    <property type="entry name" value="DUF3159"/>
    <property type="match status" value="1"/>
</dbReference>
<keyword evidence="2" id="KW-0812">Transmembrane</keyword>
<proteinExistence type="predicted"/>
<accession>A0ABP8TMF7</accession>
<feature type="region of interest" description="Disordered" evidence="1">
    <location>
        <begin position="1"/>
        <end position="81"/>
    </location>
</feature>
<evidence type="ECO:0000313" key="3">
    <source>
        <dbReference type="EMBL" id="GAA4611686.1"/>
    </source>
</evidence>
<feature type="transmembrane region" description="Helical" evidence="2">
    <location>
        <begin position="102"/>
        <end position="119"/>
    </location>
</feature>
<dbReference type="EMBL" id="BAABHJ010000017">
    <property type="protein sequence ID" value="GAA4611686.1"/>
    <property type="molecule type" value="Genomic_DNA"/>
</dbReference>
<feature type="transmembrane region" description="Helical" evidence="2">
    <location>
        <begin position="179"/>
        <end position="206"/>
    </location>
</feature>
<feature type="compositionally biased region" description="Basic and acidic residues" evidence="1">
    <location>
        <begin position="35"/>
        <end position="53"/>
    </location>
</feature>
<protein>
    <submittedName>
        <fullName evidence="3">DUF3159 domain-containing protein</fullName>
    </submittedName>
</protein>
<comment type="caution">
    <text evidence="3">The sequence shown here is derived from an EMBL/GenBank/DDBJ whole genome shotgun (WGS) entry which is preliminary data.</text>
</comment>
<feature type="compositionally biased region" description="Low complexity" evidence="1">
    <location>
        <begin position="15"/>
        <end position="34"/>
    </location>
</feature>
<keyword evidence="4" id="KW-1185">Reference proteome</keyword>
<keyword evidence="2" id="KW-1133">Transmembrane helix</keyword>
<keyword evidence="2" id="KW-0472">Membrane</keyword>
<organism evidence="3 4">
    <name type="scientific">Actinoallomurus liliacearum</name>
    <dbReference type="NCBI Taxonomy" id="1080073"/>
    <lineage>
        <taxon>Bacteria</taxon>
        <taxon>Bacillati</taxon>
        <taxon>Actinomycetota</taxon>
        <taxon>Actinomycetes</taxon>
        <taxon>Streptosporangiales</taxon>
        <taxon>Thermomonosporaceae</taxon>
        <taxon>Actinoallomurus</taxon>
    </lineage>
</organism>
<feature type="transmembrane region" description="Helical" evidence="2">
    <location>
        <begin position="227"/>
        <end position="248"/>
    </location>
</feature>
<dbReference type="InterPro" id="IPR016566">
    <property type="entry name" value="UCP010219"/>
</dbReference>
<reference evidence="4" key="1">
    <citation type="journal article" date="2019" name="Int. J. Syst. Evol. Microbiol.">
        <title>The Global Catalogue of Microorganisms (GCM) 10K type strain sequencing project: providing services to taxonomists for standard genome sequencing and annotation.</title>
        <authorList>
            <consortium name="The Broad Institute Genomics Platform"/>
            <consortium name="The Broad Institute Genome Sequencing Center for Infectious Disease"/>
            <person name="Wu L."/>
            <person name="Ma J."/>
        </authorList>
    </citation>
    <scope>NUCLEOTIDE SEQUENCE [LARGE SCALE GENOMIC DNA]</scope>
    <source>
        <strain evidence="4">JCM 17938</strain>
    </source>
</reference>
<dbReference type="Proteomes" id="UP001500212">
    <property type="component" value="Unassembled WGS sequence"/>
</dbReference>
<name>A0ABP8TMF7_9ACTN</name>
<sequence>MSDRRRPETADGEGAKAPAEARPAAGGEAETPAGARRDAHGTAETPAEARRDANGAAEVPAEALGDADGETAGSGEARRDAYDTVEEAVRKQLGKALGGPRGVVEAAIPTIGFTVSWIVGHQLRLSLVIGAGLAVVLLVVRLVQRSTVQFVLNSIFGIAIAAFFALRSGKAADAFLPGILYNAAYAAGMLLSIVVRWPVVGFLIGSVTGDPTAWHRDRDIVRLCSRLTWLLLIPCLVRVAVQYPLYLAGHVGWLGAAKVALGWPLQVAALAAMVWLLARGRTPMETATGASKS</sequence>